<evidence type="ECO:0000313" key="3">
    <source>
        <dbReference type="EMBL" id="KAK9693320.1"/>
    </source>
</evidence>
<organism evidence="3 4">
    <name type="scientific">Popillia japonica</name>
    <name type="common">Japanese beetle</name>
    <dbReference type="NCBI Taxonomy" id="7064"/>
    <lineage>
        <taxon>Eukaryota</taxon>
        <taxon>Metazoa</taxon>
        <taxon>Ecdysozoa</taxon>
        <taxon>Arthropoda</taxon>
        <taxon>Hexapoda</taxon>
        <taxon>Insecta</taxon>
        <taxon>Pterygota</taxon>
        <taxon>Neoptera</taxon>
        <taxon>Endopterygota</taxon>
        <taxon>Coleoptera</taxon>
        <taxon>Polyphaga</taxon>
        <taxon>Scarabaeiformia</taxon>
        <taxon>Scarabaeidae</taxon>
        <taxon>Rutelinae</taxon>
        <taxon>Popillia</taxon>
    </lineage>
</organism>
<evidence type="ECO:0000259" key="2">
    <source>
        <dbReference type="Pfam" id="PF03184"/>
    </source>
</evidence>
<keyword evidence="3" id="KW-0540">Nuclease</keyword>
<evidence type="ECO:0000256" key="1">
    <source>
        <dbReference type="SAM" id="MobiDB-lite"/>
    </source>
</evidence>
<reference evidence="3 4" key="1">
    <citation type="journal article" date="2024" name="BMC Genomics">
        <title>De novo assembly and annotation of Popillia japonica's genome with initial clues to its potential as an invasive pest.</title>
        <authorList>
            <person name="Cucini C."/>
            <person name="Boschi S."/>
            <person name="Funari R."/>
            <person name="Cardaioli E."/>
            <person name="Iannotti N."/>
            <person name="Marturano G."/>
            <person name="Paoli F."/>
            <person name="Bruttini M."/>
            <person name="Carapelli A."/>
            <person name="Frati F."/>
            <person name="Nardi F."/>
        </authorList>
    </citation>
    <scope>NUCLEOTIDE SEQUENCE [LARGE SCALE GENOMIC DNA]</scope>
    <source>
        <strain evidence="3">DMR45628</strain>
    </source>
</reference>
<keyword evidence="3" id="KW-0255">Endonuclease</keyword>
<dbReference type="Pfam" id="PF03184">
    <property type="entry name" value="DDE_1"/>
    <property type="match status" value="1"/>
</dbReference>
<comment type="caution">
    <text evidence="3">The sequence shown here is derived from an EMBL/GenBank/DDBJ whole genome shotgun (WGS) entry which is preliminary data.</text>
</comment>
<dbReference type="Proteomes" id="UP001458880">
    <property type="component" value="Unassembled WGS sequence"/>
</dbReference>
<keyword evidence="4" id="KW-1185">Reference proteome</keyword>
<evidence type="ECO:0000313" key="4">
    <source>
        <dbReference type="Proteomes" id="UP001458880"/>
    </source>
</evidence>
<feature type="domain" description="DDE-1" evidence="2">
    <location>
        <begin position="3"/>
        <end position="76"/>
    </location>
</feature>
<gene>
    <name evidence="3" type="ORF">QE152_g34281</name>
</gene>
<dbReference type="AlphaFoldDB" id="A0AAW1ITH7"/>
<accession>A0AAW1ITH7</accession>
<protein>
    <submittedName>
        <fullName evidence="3">DDE superfamily endonuclease</fullName>
    </submittedName>
</protein>
<feature type="compositionally biased region" description="Basic and acidic residues" evidence="1">
    <location>
        <begin position="112"/>
        <end position="121"/>
    </location>
</feature>
<keyword evidence="3" id="KW-0378">Hydrolase</keyword>
<dbReference type="InterPro" id="IPR004875">
    <property type="entry name" value="DDE_SF_endonuclease_dom"/>
</dbReference>
<name>A0AAW1ITH7_POPJA</name>
<feature type="region of interest" description="Disordered" evidence="1">
    <location>
        <begin position="98"/>
        <end position="121"/>
    </location>
</feature>
<proteinExistence type="predicted"/>
<dbReference type="GO" id="GO:0004519">
    <property type="term" value="F:endonuclease activity"/>
    <property type="evidence" value="ECO:0007669"/>
    <property type="project" value="UniProtKB-KW"/>
</dbReference>
<sequence length="121" mass="14200">MEETFYEYITNIFYPWLVQENIEFPVIIYLDNHSSHLIIALVKFCREKKTELIDLYPNSIHIMQPLDTAFIHPFKQLGVKLCPSGKVEKKITRRKEEISTGNENVIGEDEQDSAKDKAREK</sequence>
<dbReference type="EMBL" id="JASPKY010000546">
    <property type="protein sequence ID" value="KAK9693320.1"/>
    <property type="molecule type" value="Genomic_DNA"/>
</dbReference>
<dbReference type="GO" id="GO:0003676">
    <property type="term" value="F:nucleic acid binding"/>
    <property type="evidence" value="ECO:0007669"/>
    <property type="project" value="InterPro"/>
</dbReference>